<reference evidence="1 2" key="1">
    <citation type="submission" date="2019-07" db="EMBL/GenBank/DDBJ databases">
        <title>Genomic Encyclopedia of Archaeal and Bacterial Type Strains, Phase II (KMG-II): from individual species to whole genera.</title>
        <authorList>
            <person name="Goeker M."/>
        </authorList>
    </citation>
    <scope>NUCLEOTIDE SEQUENCE [LARGE SCALE GENOMIC DNA]</scope>
    <source>
        <strain evidence="1 2">ATCC BAA-1854</strain>
    </source>
</reference>
<evidence type="ECO:0000313" key="1">
    <source>
        <dbReference type="EMBL" id="TWI97506.1"/>
    </source>
</evidence>
<accession>A0A562TWP7</accession>
<dbReference type="Proteomes" id="UP000317010">
    <property type="component" value="Unassembled WGS sequence"/>
</dbReference>
<sequence>MKATGFKLKKLKTKQVYGFKKDNFTGGGVLDDPTLNTTTTLSHIALNGINYN</sequence>
<name>A0A562TWP7_9SPHI</name>
<gene>
    <name evidence="1" type="ORF">JN11_03325</name>
</gene>
<organism evidence="1 2">
    <name type="scientific">Mucilaginibacter frigoritolerans</name>
    <dbReference type="NCBI Taxonomy" id="652788"/>
    <lineage>
        <taxon>Bacteria</taxon>
        <taxon>Pseudomonadati</taxon>
        <taxon>Bacteroidota</taxon>
        <taxon>Sphingobacteriia</taxon>
        <taxon>Sphingobacteriales</taxon>
        <taxon>Sphingobacteriaceae</taxon>
        <taxon>Mucilaginibacter</taxon>
    </lineage>
</organism>
<dbReference type="RefSeq" id="WP_170227773.1">
    <property type="nucleotide sequence ID" value="NZ_VLLI01000010.1"/>
</dbReference>
<evidence type="ECO:0000313" key="2">
    <source>
        <dbReference type="Proteomes" id="UP000317010"/>
    </source>
</evidence>
<comment type="caution">
    <text evidence="1">The sequence shown here is derived from an EMBL/GenBank/DDBJ whole genome shotgun (WGS) entry which is preliminary data.</text>
</comment>
<dbReference type="AlphaFoldDB" id="A0A562TWP7"/>
<keyword evidence="2" id="KW-1185">Reference proteome</keyword>
<proteinExistence type="predicted"/>
<dbReference type="EMBL" id="VLLI01000010">
    <property type="protein sequence ID" value="TWI97506.1"/>
    <property type="molecule type" value="Genomic_DNA"/>
</dbReference>
<protein>
    <submittedName>
        <fullName evidence="1">Uncharacterized protein</fullName>
    </submittedName>
</protein>